<name>A0ABU6UL15_9FABA</name>
<gene>
    <name evidence="2" type="ORF">PIB30_052189</name>
</gene>
<feature type="non-terminal residue" evidence="2">
    <location>
        <position position="132"/>
    </location>
</feature>
<evidence type="ECO:0000256" key="1">
    <source>
        <dbReference type="SAM" id="MobiDB-lite"/>
    </source>
</evidence>
<dbReference type="Proteomes" id="UP001341840">
    <property type="component" value="Unassembled WGS sequence"/>
</dbReference>
<organism evidence="2 3">
    <name type="scientific">Stylosanthes scabra</name>
    <dbReference type="NCBI Taxonomy" id="79078"/>
    <lineage>
        <taxon>Eukaryota</taxon>
        <taxon>Viridiplantae</taxon>
        <taxon>Streptophyta</taxon>
        <taxon>Embryophyta</taxon>
        <taxon>Tracheophyta</taxon>
        <taxon>Spermatophyta</taxon>
        <taxon>Magnoliopsida</taxon>
        <taxon>eudicotyledons</taxon>
        <taxon>Gunneridae</taxon>
        <taxon>Pentapetalae</taxon>
        <taxon>rosids</taxon>
        <taxon>fabids</taxon>
        <taxon>Fabales</taxon>
        <taxon>Fabaceae</taxon>
        <taxon>Papilionoideae</taxon>
        <taxon>50 kb inversion clade</taxon>
        <taxon>dalbergioids sensu lato</taxon>
        <taxon>Dalbergieae</taxon>
        <taxon>Pterocarpus clade</taxon>
        <taxon>Stylosanthes</taxon>
    </lineage>
</organism>
<keyword evidence="3" id="KW-1185">Reference proteome</keyword>
<proteinExistence type="predicted"/>
<accession>A0ABU6UL15</accession>
<reference evidence="2 3" key="1">
    <citation type="journal article" date="2023" name="Plants (Basel)">
        <title>Bridging the Gap: Combining Genomics and Transcriptomics Approaches to Understand Stylosanthes scabra, an Orphan Legume from the Brazilian Caatinga.</title>
        <authorList>
            <person name="Ferreira-Neto J.R.C."/>
            <person name="da Silva M.D."/>
            <person name="Binneck E."/>
            <person name="de Melo N.F."/>
            <person name="da Silva R.H."/>
            <person name="de Melo A.L.T.M."/>
            <person name="Pandolfi V."/>
            <person name="Bustamante F.O."/>
            <person name="Brasileiro-Vidal A.C."/>
            <person name="Benko-Iseppon A.M."/>
        </authorList>
    </citation>
    <scope>NUCLEOTIDE SEQUENCE [LARGE SCALE GENOMIC DNA]</scope>
    <source>
        <tissue evidence="2">Leaves</tissue>
    </source>
</reference>
<evidence type="ECO:0000313" key="2">
    <source>
        <dbReference type="EMBL" id="MED6160528.1"/>
    </source>
</evidence>
<feature type="compositionally biased region" description="Basic residues" evidence="1">
    <location>
        <begin position="121"/>
        <end position="132"/>
    </location>
</feature>
<feature type="region of interest" description="Disordered" evidence="1">
    <location>
        <begin position="107"/>
        <end position="132"/>
    </location>
</feature>
<dbReference type="EMBL" id="JASCZI010121205">
    <property type="protein sequence ID" value="MED6160528.1"/>
    <property type="molecule type" value="Genomic_DNA"/>
</dbReference>
<protein>
    <submittedName>
        <fullName evidence="2">Uncharacterized protein</fullName>
    </submittedName>
</protein>
<sequence length="132" mass="14965">MPLILLSYSSSLCATAIHHSSRPRGSIQAYDKSIYVDIHIDTFTFHSIRIFLPESTFSKLGAQGCPKPKHLKSITDSTNKLAQAAPGLIRTEKIALASSRFEISLRKDPRRKSLNPTREGMRRRRRRDCKTL</sequence>
<evidence type="ECO:0000313" key="3">
    <source>
        <dbReference type="Proteomes" id="UP001341840"/>
    </source>
</evidence>
<comment type="caution">
    <text evidence="2">The sequence shown here is derived from an EMBL/GenBank/DDBJ whole genome shotgun (WGS) entry which is preliminary data.</text>
</comment>